<organism evidence="5 6">
    <name type="scientific">Sphaerisporangium album</name>
    <dbReference type="NCBI Taxonomy" id="509200"/>
    <lineage>
        <taxon>Bacteria</taxon>
        <taxon>Bacillati</taxon>
        <taxon>Actinomycetota</taxon>
        <taxon>Actinomycetes</taxon>
        <taxon>Streptosporangiales</taxon>
        <taxon>Streptosporangiaceae</taxon>
        <taxon>Sphaerisporangium</taxon>
    </lineage>
</organism>
<dbReference type="SUPFAM" id="SSF52518">
    <property type="entry name" value="Thiamin diphosphate-binding fold (THDP-binding)"/>
    <property type="match status" value="2"/>
</dbReference>
<feature type="domain" description="Thiamine pyrophosphate enzyme TPP-binding" evidence="3">
    <location>
        <begin position="422"/>
        <end position="582"/>
    </location>
</feature>
<gene>
    <name evidence="5" type="ORF">DQ384_14265</name>
</gene>
<dbReference type="InterPro" id="IPR045229">
    <property type="entry name" value="TPP_enz"/>
</dbReference>
<dbReference type="GO" id="GO:0003984">
    <property type="term" value="F:acetolactate synthase activity"/>
    <property type="evidence" value="ECO:0007669"/>
    <property type="project" value="TreeGrafter"/>
</dbReference>
<name>A0A367FJN8_9ACTN</name>
<evidence type="ECO:0000313" key="6">
    <source>
        <dbReference type="Proteomes" id="UP000253094"/>
    </source>
</evidence>
<protein>
    <submittedName>
        <fullName evidence="5">Thiamine pyrophosphate-binding protein</fullName>
    </submittedName>
</protein>
<dbReference type="PANTHER" id="PTHR18968">
    <property type="entry name" value="THIAMINE PYROPHOSPHATE ENZYMES"/>
    <property type="match status" value="1"/>
</dbReference>
<evidence type="ECO:0000256" key="1">
    <source>
        <dbReference type="ARBA" id="ARBA00007812"/>
    </source>
</evidence>
<keyword evidence="6" id="KW-1185">Reference proteome</keyword>
<dbReference type="InterPro" id="IPR029035">
    <property type="entry name" value="DHS-like_NAD/FAD-binding_dom"/>
</dbReference>
<dbReference type="Pfam" id="PF02776">
    <property type="entry name" value="TPP_enzyme_N"/>
    <property type="match status" value="1"/>
</dbReference>
<dbReference type="GO" id="GO:0000287">
    <property type="term" value="F:magnesium ion binding"/>
    <property type="evidence" value="ECO:0007669"/>
    <property type="project" value="UniProtKB-ARBA"/>
</dbReference>
<dbReference type="GO" id="GO:0009099">
    <property type="term" value="P:L-valine biosynthetic process"/>
    <property type="evidence" value="ECO:0007669"/>
    <property type="project" value="TreeGrafter"/>
</dbReference>
<evidence type="ECO:0000256" key="2">
    <source>
        <dbReference type="ARBA" id="ARBA00023052"/>
    </source>
</evidence>
<dbReference type="InterPro" id="IPR029061">
    <property type="entry name" value="THDP-binding"/>
</dbReference>
<accession>A0A367FJN8</accession>
<dbReference type="GO" id="GO:0005948">
    <property type="term" value="C:acetolactate synthase complex"/>
    <property type="evidence" value="ECO:0007669"/>
    <property type="project" value="TreeGrafter"/>
</dbReference>
<reference evidence="5 6" key="1">
    <citation type="submission" date="2018-06" db="EMBL/GenBank/DDBJ databases">
        <title>Sphaerisporangium craniellae sp. nov., isolated from a marine sponge in the South China Sea.</title>
        <authorList>
            <person name="Li L."/>
        </authorList>
    </citation>
    <scope>NUCLEOTIDE SEQUENCE [LARGE SCALE GENOMIC DNA]</scope>
    <source>
        <strain evidence="5 6">CCTCC AA 208026</strain>
    </source>
</reference>
<proteinExistence type="inferred from homology"/>
<dbReference type="GO" id="GO:0030976">
    <property type="term" value="F:thiamine pyrophosphate binding"/>
    <property type="evidence" value="ECO:0007669"/>
    <property type="project" value="InterPro"/>
</dbReference>
<dbReference type="CDD" id="cd07035">
    <property type="entry name" value="TPP_PYR_POX_like"/>
    <property type="match status" value="1"/>
</dbReference>
<dbReference type="AlphaFoldDB" id="A0A367FJN8"/>
<dbReference type="SUPFAM" id="SSF52467">
    <property type="entry name" value="DHS-like NAD/FAD-binding domain"/>
    <property type="match status" value="1"/>
</dbReference>
<dbReference type="InterPro" id="IPR011766">
    <property type="entry name" value="TPP_enzyme_TPP-bd"/>
</dbReference>
<dbReference type="GO" id="GO:0009097">
    <property type="term" value="P:isoleucine biosynthetic process"/>
    <property type="evidence" value="ECO:0007669"/>
    <property type="project" value="TreeGrafter"/>
</dbReference>
<dbReference type="Proteomes" id="UP000253094">
    <property type="component" value="Unassembled WGS sequence"/>
</dbReference>
<evidence type="ECO:0000259" key="4">
    <source>
        <dbReference type="Pfam" id="PF02776"/>
    </source>
</evidence>
<dbReference type="Gene3D" id="3.40.50.1220">
    <property type="entry name" value="TPP-binding domain"/>
    <property type="match status" value="1"/>
</dbReference>
<dbReference type="InterPro" id="IPR012001">
    <property type="entry name" value="Thiamin_PyroP_enz_TPP-bd_dom"/>
</dbReference>
<comment type="caution">
    <text evidence="5">The sequence shown here is derived from an EMBL/GenBank/DDBJ whole genome shotgun (WGS) entry which is preliminary data.</text>
</comment>
<evidence type="ECO:0000259" key="3">
    <source>
        <dbReference type="Pfam" id="PF02775"/>
    </source>
</evidence>
<evidence type="ECO:0000313" key="5">
    <source>
        <dbReference type="EMBL" id="RCG30481.1"/>
    </source>
</evidence>
<dbReference type="Gene3D" id="3.40.50.970">
    <property type="match status" value="2"/>
</dbReference>
<keyword evidence="2" id="KW-0786">Thiamine pyrophosphate</keyword>
<feature type="domain" description="Thiamine pyrophosphate enzyme N-terminal TPP-binding" evidence="4">
    <location>
        <begin position="13"/>
        <end position="118"/>
    </location>
</feature>
<comment type="similarity">
    <text evidence="1">Belongs to the TPP enzyme family.</text>
</comment>
<dbReference type="Pfam" id="PF02775">
    <property type="entry name" value="TPP_enzyme_C"/>
    <property type="match status" value="1"/>
</dbReference>
<dbReference type="EMBL" id="QOIL01000007">
    <property type="protein sequence ID" value="RCG30481.1"/>
    <property type="molecule type" value="Genomic_DNA"/>
</dbReference>
<sequence length="587" mass="64654">MVNYAPYSEPVWGSDVMVDVLRGLGLKYVALNPGSSFRGLHDSLVNYGGDEITMIECPHEKIAMGVAHGYAKVTGEPMAVILHDLVGLLHGTMGVYYAYIDRTPVLVLGGSGPADHVRRRPNIDWIHSANVQGEAVRAYTKWDHEPRSLASVPAILARAHRIAREQPAGPVYIALDAGLQEDRVSNQVPLHDLDRLAALPSALGPEPTALRDLAERLCAADRPVMVLGHPGRHPESFDTLVRLAEEVGIGAVETHWRLNFPNRHELNVTGSATLERADSVLFVDVKDMGKATQRLESATRRITSRLAAGTTILDLGFNDVGISSWSEDYAELVPTDLQVTADTSVVLPLLLEECRNILAQEPPSRQAQRERWREELRDLHRDTWEGWRRDADKRAGDTPVSTARLAAEVWDVVREHDWVLTAGTAAEWALRTWDFDRPHRHPGRQLGTATQIGISLGVALAHKGTGRLVVDLQPDGDLMFDVGALWVASRYELPLLVVMFNNRAYYNDWEHQERLARQRGTPLDRAAIGMAIDTPAPDFAAIARGFGWWAEGPVTDPDAVQAAVRRAADHVAATGCPALVDVVCQPK</sequence>
<dbReference type="PANTHER" id="PTHR18968:SF13">
    <property type="entry name" value="ACETOLACTATE SYNTHASE CATALYTIC SUBUNIT, MITOCHONDRIAL"/>
    <property type="match status" value="1"/>
</dbReference>
<dbReference type="GO" id="GO:0050660">
    <property type="term" value="F:flavin adenine dinucleotide binding"/>
    <property type="evidence" value="ECO:0007669"/>
    <property type="project" value="TreeGrafter"/>
</dbReference>